<dbReference type="InterPro" id="IPR029030">
    <property type="entry name" value="Caspase-like_dom_sf"/>
</dbReference>
<dbReference type="PROSITE" id="PS01121">
    <property type="entry name" value="CASPASE_HIS"/>
    <property type="match status" value="1"/>
</dbReference>
<evidence type="ECO:0000313" key="11">
    <source>
        <dbReference type="Proteomes" id="UP001159427"/>
    </source>
</evidence>
<dbReference type="PROSITE" id="PS50209">
    <property type="entry name" value="CARD"/>
    <property type="match status" value="1"/>
</dbReference>
<dbReference type="InterPro" id="IPR033139">
    <property type="entry name" value="Caspase_cys_AS"/>
</dbReference>
<dbReference type="Proteomes" id="UP001159427">
    <property type="component" value="Unassembled WGS sequence"/>
</dbReference>
<evidence type="ECO:0000256" key="7">
    <source>
        <dbReference type="SAM" id="MobiDB-lite"/>
    </source>
</evidence>
<keyword evidence="6" id="KW-0865">Zymogen</keyword>
<dbReference type="Gene3D" id="3.40.50.1460">
    <property type="match status" value="1"/>
</dbReference>
<feature type="region of interest" description="Disordered" evidence="7">
    <location>
        <begin position="113"/>
        <end position="138"/>
    </location>
</feature>
<evidence type="ECO:0000256" key="4">
    <source>
        <dbReference type="ARBA" id="ARBA00022801"/>
    </source>
</evidence>
<dbReference type="InterPro" id="IPR011029">
    <property type="entry name" value="DEATH-like_dom_sf"/>
</dbReference>
<dbReference type="CDD" id="cd01671">
    <property type="entry name" value="CARD"/>
    <property type="match status" value="1"/>
</dbReference>
<evidence type="ECO:0000256" key="1">
    <source>
        <dbReference type="ARBA" id="ARBA00010134"/>
    </source>
</evidence>
<dbReference type="InterPro" id="IPR001309">
    <property type="entry name" value="Pept_C14_p20"/>
</dbReference>
<dbReference type="PANTHER" id="PTHR47901:SF8">
    <property type="entry name" value="CASPASE-3"/>
    <property type="match status" value="1"/>
</dbReference>
<dbReference type="InterPro" id="IPR011600">
    <property type="entry name" value="Pept_C14_caspase"/>
</dbReference>
<evidence type="ECO:0000259" key="8">
    <source>
        <dbReference type="PROSITE" id="PS50208"/>
    </source>
</evidence>
<comment type="similarity">
    <text evidence="1">Belongs to the peptidase C14A family.</text>
</comment>
<dbReference type="SUPFAM" id="SSF47986">
    <property type="entry name" value="DEATH domain"/>
    <property type="match status" value="1"/>
</dbReference>
<name>A0ABN8T388_9CNID</name>
<proteinExistence type="inferred from homology"/>
<keyword evidence="4" id="KW-0378">Hydrolase</keyword>
<evidence type="ECO:0000313" key="10">
    <source>
        <dbReference type="EMBL" id="CAH3198680.1"/>
    </source>
</evidence>
<keyword evidence="5" id="KW-0788">Thiol protease</keyword>
<dbReference type="PANTHER" id="PTHR47901">
    <property type="entry name" value="CASPASE RECRUITMENT DOMAIN-CONTAINING PROTEIN 18"/>
    <property type="match status" value="1"/>
</dbReference>
<keyword evidence="3" id="KW-0053">Apoptosis</keyword>
<dbReference type="Gene3D" id="1.10.533.10">
    <property type="entry name" value="Death Domain, Fas"/>
    <property type="match status" value="1"/>
</dbReference>
<dbReference type="PROSITE" id="PS50208">
    <property type="entry name" value="CASPASE_P20"/>
    <property type="match status" value="1"/>
</dbReference>
<evidence type="ECO:0000256" key="3">
    <source>
        <dbReference type="ARBA" id="ARBA00022703"/>
    </source>
</evidence>
<protein>
    <recommendedName>
        <fullName evidence="12">Caspase-8</fullName>
    </recommendedName>
</protein>
<accession>A0ABN8T388</accession>
<reference evidence="10 11" key="1">
    <citation type="submission" date="2022-05" db="EMBL/GenBank/DDBJ databases">
        <authorList>
            <consortium name="Genoscope - CEA"/>
            <person name="William W."/>
        </authorList>
    </citation>
    <scope>NUCLEOTIDE SEQUENCE [LARGE SCALE GENOMIC DNA]</scope>
</reference>
<dbReference type="PROSITE" id="PS01122">
    <property type="entry name" value="CASPASE_CYS"/>
    <property type="match status" value="1"/>
</dbReference>
<dbReference type="SMART" id="SM00115">
    <property type="entry name" value="CASc"/>
    <property type="match status" value="1"/>
</dbReference>
<evidence type="ECO:0000256" key="5">
    <source>
        <dbReference type="ARBA" id="ARBA00022807"/>
    </source>
</evidence>
<dbReference type="PRINTS" id="PR00376">
    <property type="entry name" value="IL1BCENZYME"/>
</dbReference>
<sequence>MEVRLRGHRVAILKDLEPKKHWNYLIQEGVLDYDDLDDLKAEKTRKARAELLLGKVLLAGAQKINIFVKSLRIYQPHLNELLRTDLPETLQRQQEIYPFLYIGPYAYRLREKRRDRGGEGGQSGKGGQGGRGSQGGGGGVEIYDAVAPIESRWLKHRPYAPWYSGDLRQVKHEKRRLERKYRKSGLPVEKQLFEDKCLEMYQPSRTLRSASRSLRCATFFYFFCLLGSTQATVGNVTQQLTGLHVHVQPAPFVRKALSPVEHGACENPFNTNVETSKISDQQSRQTTQPPLDEEQPFVSPTDLSKLPAHIHRNSEEVYPMFSKPRGIALIINIEIFFHNPEKTKKEEEKEQCSNRQGSDKDIEMLKKLFGALDFKVKIERNLKREEIYKVLDNISYEDHSNYDCFVLCLMSHGLEGFVYGADGERVLLETVRGFFSNSRCSTLKGKPKLFVIQACRGNDKDKGVVKDSPGSPETLPGNPVTEAAISSGSADGEDDVADRGFHFSIPQYIPDQADMLMAYSTVSGY</sequence>
<dbReference type="Pfam" id="PF00656">
    <property type="entry name" value="Peptidase_C14"/>
    <property type="match status" value="1"/>
</dbReference>
<feature type="non-terminal residue" evidence="10">
    <location>
        <position position="525"/>
    </location>
</feature>
<evidence type="ECO:0000259" key="9">
    <source>
        <dbReference type="PROSITE" id="PS50209"/>
    </source>
</evidence>
<organism evidence="10 11">
    <name type="scientific">Porites evermanni</name>
    <dbReference type="NCBI Taxonomy" id="104178"/>
    <lineage>
        <taxon>Eukaryota</taxon>
        <taxon>Metazoa</taxon>
        <taxon>Cnidaria</taxon>
        <taxon>Anthozoa</taxon>
        <taxon>Hexacorallia</taxon>
        <taxon>Scleractinia</taxon>
        <taxon>Fungiina</taxon>
        <taxon>Poritidae</taxon>
        <taxon>Porites</taxon>
    </lineage>
</organism>
<feature type="compositionally biased region" description="Polar residues" evidence="7">
    <location>
        <begin position="268"/>
        <end position="289"/>
    </location>
</feature>
<evidence type="ECO:0000256" key="6">
    <source>
        <dbReference type="ARBA" id="ARBA00023145"/>
    </source>
</evidence>
<dbReference type="InterPro" id="IPR002398">
    <property type="entry name" value="Pept_C14"/>
</dbReference>
<comment type="caution">
    <text evidence="10">The sequence shown here is derived from an EMBL/GenBank/DDBJ whole genome shotgun (WGS) entry which is preliminary data.</text>
</comment>
<feature type="region of interest" description="Disordered" evidence="7">
    <location>
        <begin position="268"/>
        <end position="299"/>
    </location>
</feature>
<feature type="compositionally biased region" description="Gly residues" evidence="7">
    <location>
        <begin position="119"/>
        <end position="138"/>
    </location>
</feature>
<dbReference type="InterPro" id="IPR015917">
    <property type="entry name" value="Pept_C14A"/>
</dbReference>
<keyword evidence="2" id="KW-0645">Protease</keyword>
<dbReference type="InterPro" id="IPR016129">
    <property type="entry name" value="Caspase_his_AS"/>
</dbReference>
<evidence type="ECO:0000256" key="2">
    <source>
        <dbReference type="ARBA" id="ARBA00022670"/>
    </source>
</evidence>
<dbReference type="EMBL" id="CALNXI010005826">
    <property type="protein sequence ID" value="CAH3198680.1"/>
    <property type="molecule type" value="Genomic_DNA"/>
</dbReference>
<feature type="domain" description="CARD" evidence="9">
    <location>
        <begin position="1"/>
        <end position="86"/>
    </location>
</feature>
<dbReference type="SUPFAM" id="SSF52129">
    <property type="entry name" value="Caspase-like"/>
    <property type="match status" value="1"/>
</dbReference>
<dbReference type="InterPro" id="IPR001315">
    <property type="entry name" value="CARD"/>
</dbReference>
<dbReference type="Pfam" id="PF00619">
    <property type="entry name" value="CARD"/>
    <property type="match status" value="1"/>
</dbReference>
<feature type="domain" description="Caspase family p20" evidence="8">
    <location>
        <begin position="324"/>
        <end position="459"/>
    </location>
</feature>
<keyword evidence="11" id="KW-1185">Reference proteome</keyword>
<evidence type="ECO:0008006" key="12">
    <source>
        <dbReference type="Google" id="ProtNLM"/>
    </source>
</evidence>
<gene>
    <name evidence="10" type="ORF">PEVE_00036470</name>
</gene>